<dbReference type="InterPro" id="IPR008949">
    <property type="entry name" value="Isoprenoid_synthase_dom_sf"/>
</dbReference>
<dbReference type="SUPFAM" id="SSF48576">
    <property type="entry name" value="Terpenoid synthases"/>
    <property type="match status" value="1"/>
</dbReference>
<protein>
    <recommendedName>
        <fullName evidence="2">Terpene synthase</fullName>
        <ecNumber evidence="2">4.2.3.-</ecNumber>
    </recommendedName>
</protein>
<dbReference type="Pfam" id="PF19086">
    <property type="entry name" value="Terpene_syn_C_2"/>
    <property type="match status" value="1"/>
</dbReference>
<keyword evidence="1 2" id="KW-0456">Lyase</keyword>
<dbReference type="RefSeq" id="WP_089957769.1">
    <property type="nucleotide sequence ID" value="NZ_FOFR01000019.1"/>
</dbReference>
<dbReference type="PANTHER" id="PTHR35201:SF4">
    <property type="entry name" value="BETA-PINACENE SYNTHASE-RELATED"/>
    <property type="match status" value="1"/>
</dbReference>
<dbReference type="Proteomes" id="UP000199352">
    <property type="component" value="Unassembled WGS sequence"/>
</dbReference>
<dbReference type="Gene3D" id="1.10.600.10">
    <property type="entry name" value="Farnesyl Diphosphate Synthase"/>
    <property type="match status" value="1"/>
</dbReference>
<dbReference type="OrthoDB" id="2989600at2"/>
<dbReference type="EMBL" id="FOFR01000019">
    <property type="protein sequence ID" value="SER99812.1"/>
    <property type="molecule type" value="Genomic_DNA"/>
</dbReference>
<reference evidence="4" key="1">
    <citation type="submission" date="2016-10" db="EMBL/GenBank/DDBJ databases">
        <authorList>
            <person name="Varghese N."/>
            <person name="Submissions S."/>
        </authorList>
    </citation>
    <scope>NUCLEOTIDE SEQUENCE [LARGE SCALE GENOMIC DNA]</scope>
    <source>
        <strain evidence="4">CGMCC 4.3525</strain>
    </source>
</reference>
<evidence type="ECO:0000313" key="3">
    <source>
        <dbReference type="EMBL" id="SER99812.1"/>
    </source>
</evidence>
<keyword evidence="4" id="KW-1185">Reference proteome</keyword>
<organism evidence="3 4">
    <name type="scientific">Lentzea xinjiangensis</name>
    <dbReference type="NCBI Taxonomy" id="402600"/>
    <lineage>
        <taxon>Bacteria</taxon>
        <taxon>Bacillati</taxon>
        <taxon>Actinomycetota</taxon>
        <taxon>Actinomycetes</taxon>
        <taxon>Pseudonocardiales</taxon>
        <taxon>Pseudonocardiaceae</taxon>
        <taxon>Lentzea</taxon>
    </lineage>
</organism>
<evidence type="ECO:0000256" key="1">
    <source>
        <dbReference type="ARBA" id="ARBA00023239"/>
    </source>
</evidence>
<comment type="cofactor">
    <cofactor evidence="2">
        <name>Mg(2+)</name>
        <dbReference type="ChEBI" id="CHEBI:18420"/>
    </cofactor>
</comment>
<evidence type="ECO:0000256" key="2">
    <source>
        <dbReference type="RuleBase" id="RU366034"/>
    </source>
</evidence>
<keyword evidence="2" id="KW-0479">Metal-binding</keyword>
<keyword evidence="2" id="KW-0460">Magnesium</keyword>
<accession>A0A1H9TRQ4</accession>
<name>A0A1H9TRQ4_9PSEU</name>
<proteinExistence type="inferred from homology"/>
<dbReference type="STRING" id="402600.SAMN05216188_11929"/>
<gene>
    <name evidence="3" type="ORF">SAMN05216188_11929</name>
</gene>
<dbReference type="AlphaFoldDB" id="A0A1H9TRQ4"/>
<comment type="similarity">
    <text evidence="2">Belongs to the terpene synthase family.</text>
</comment>
<dbReference type="EC" id="4.2.3.-" evidence="2"/>
<dbReference type="PANTHER" id="PTHR35201">
    <property type="entry name" value="TERPENE SYNTHASE"/>
    <property type="match status" value="1"/>
</dbReference>
<evidence type="ECO:0000313" key="4">
    <source>
        <dbReference type="Proteomes" id="UP000199352"/>
    </source>
</evidence>
<dbReference type="SMR" id="A0A1H9TRQ4"/>
<dbReference type="GO" id="GO:0046872">
    <property type="term" value="F:metal ion binding"/>
    <property type="evidence" value="ECO:0007669"/>
    <property type="project" value="UniProtKB-KW"/>
</dbReference>
<dbReference type="InterPro" id="IPR034686">
    <property type="entry name" value="Terpene_cyclase-like_2"/>
</dbReference>
<dbReference type="GO" id="GO:0010333">
    <property type="term" value="F:terpene synthase activity"/>
    <property type="evidence" value="ECO:0007669"/>
    <property type="project" value="InterPro"/>
</dbReference>
<sequence>MFDRREVLDLRPHLERRYPLKRSAHYDDGFADAVTDWFLSYDLLPGESERATLRRTNFSYVAGVCWPTADRRRLFDLACLTMALNVRDHEFDAYHRGRVEALTSPFLADLENGFTTRTDRRWSPVFADIRHRFHAYLPERSLRRLDHAIAEYLHGCITYDRNLLQRGRPRDTEQYLRWRHTTVGQHIDHRMIEISLGIDLPDHVLDDPRVRALCDLDVRRTILAQDILSVKKELLDHEQENIVAVIALSRHCPLRDALDHATILYRQNMDLFDHIHRALAGSRTCGHDRTRRWLDALDDFHAGLLDWSTGSSRYTLLPESTWSTPDMIV</sequence>